<reference evidence="10 11" key="1">
    <citation type="submission" date="2018-11" db="EMBL/GenBank/DDBJ databases">
        <title>Pseudaminobacter arsenicus sp. nov., an arsenic-resistant bacterium isolated from arsenic-rich aquifers.</title>
        <authorList>
            <person name="Mu Y."/>
        </authorList>
    </citation>
    <scope>NUCLEOTIDE SEQUENCE [LARGE SCALE GENOMIC DNA]</scope>
    <source>
        <strain evidence="10 11">CB3</strain>
    </source>
</reference>
<evidence type="ECO:0000256" key="1">
    <source>
        <dbReference type="ARBA" id="ARBA00004651"/>
    </source>
</evidence>
<sequence length="444" mass="47095">MSGNIGMASPQMTATAQSSAMRRVLGSAAIGQFVEWYDFVIYAYSAAIIAKLFFPNTDPAAALLSTFAVYAVGFIMRPLGGFVFGSLGDRIGRRQVLSLVILMMGGATVAIGLLPTYAQIGIMAPILLVVCRLIQGLSAAGETVGSNSFVAEHAPAEKRGLYVAFTYSFANIPPIVAALFVLLLTNILSGDDYASWGWRIPFLIGGPLALIGLYIRNKVDESPAFKATQAAKRVASTPLRDAVQSQKQQMAFSFALAAFSSLGFYTLSGYFVSYLTTTVGLDSNSALISNSIALFVAFLVMILGGRLSDTFGRKPLLLAGVIINALVCIPAYLLASQGSLLSAVLGQSLLAFGCGLFWGPVGIALLELFPTRTRFSASAVSYNMAYTIFGGTAPFLGVWLVMQTGSKIAPAVYMAVISVAVLLVVLCMPETSKRSLIHEEDIRA</sequence>
<dbReference type="EMBL" id="RKST01000023">
    <property type="protein sequence ID" value="RUM96101.1"/>
    <property type="molecule type" value="Genomic_DNA"/>
</dbReference>
<feature type="transmembrane region" description="Helical" evidence="8">
    <location>
        <begin position="347"/>
        <end position="369"/>
    </location>
</feature>
<dbReference type="SUPFAM" id="SSF103473">
    <property type="entry name" value="MFS general substrate transporter"/>
    <property type="match status" value="1"/>
</dbReference>
<feature type="transmembrane region" description="Helical" evidence="8">
    <location>
        <begin position="316"/>
        <end position="335"/>
    </location>
</feature>
<dbReference type="InterPro" id="IPR036259">
    <property type="entry name" value="MFS_trans_sf"/>
</dbReference>
<feature type="domain" description="Major facilitator superfamily (MFS) profile" evidence="9">
    <location>
        <begin position="24"/>
        <end position="432"/>
    </location>
</feature>
<accession>A0A432V1S4</accession>
<keyword evidence="5" id="KW-0769">Symport</keyword>
<keyword evidence="2" id="KW-0813">Transport</keyword>
<feature type="transmembrane region" description="Helical" evidence="8">
    <location>
        <begin position="285"/>
        <end position="304"/>
    </location>
</feature>
<evidence type="ECO:0000256" key="4">
    <source>
        <dbReference type="ARBA" id="ARBA00022692"/>
    </source>
</evidence>
<feature type="transmembrane region" description="Helical" evidence="8">
    <location>
        <begin position="161"/>
        <end position="184"/>
    </location>
</feature>
<dbReference type="InterPro" id="IPR051084">
    <property type="entry name" value="H+-coupled_symporters"/>
</dbReference>
<evidence type="ECO:0000256" key="2">
    <source>
        <dbReference type="ARBA" id="ARBA00022448"/>
    </source>
</evidence>
<feature type="transmembrane region" description="Helical" evidence="8">
    <location>
        <begin position="250"/>
        <end position="273"/>
    </location>
</feature>
<dbReference type="FunFam" id="1.20.1250.20:FF:000001">
    <property type="entry name" value="Dicarboxylate MFS transporter"/>
    <property type="match status" value="1"/>
</dbReference>
<dbReference type="PROSITE" id="PS50850">
    <property type="entry name" value="MFS"/>
    <property type="match status" value="1"/>
</dbReference>
<dbReference type="OrthoDB" id="9783227at2"/>
<feature type="transmembrane region" description="Helical" evidence="8">
    <location>
        <begin position="381"/>
        <end position="402"/>
    </location>
</feature>
<feature type="transmembrane region" description="Helical" evidence="8">
    <location>
        <begin position="120"/>
        <end position="140"/>
    </location>
</feature>
<feature type="transmembrane region" description="Helical" evidence="8">
    <location>
        <begin position="60"/>
        <end position="84"/>
    </location>
</feature>
<feature type="transmembrane region" description="Helical" evidence="8">
    <location>
        <begin position="96"/>
        <end position="114"/>
    </location>
</feature>
<evidence type="ECO:0000259" key="9">
    <source>
        <dbReference type="PROSITE" id="PS50850"/>
    </source>
</evidence>
<keyword evidence="3" id="KW-1003">Cell membrane</keyword>
<evidence type="ECO:0000256" key="6">
    <source>
        <dbReference type="ARBA" id="ARBA00022989"/>
    </source>
</evidence>
<dbReference type="RefSeq" id="WP_128625353.1">
    <property type="nucleotide sequence ID" value="NZ_ML133512.1"/>
</dbReference>
<dbReference type="InterPro" id="IPR005828">
    <property type="entry name" value="MFS_sugar_transport-like"/>
</dbReference>
<evidence type="ECO:0000313" key="11">
    <source>
        <dbReference type="Proteomes" id="UP000281647"/>
    </source>
</evidence>
<dbReference type="InterPro" id="IPR020846">
    <property type="entry name" value="MFS_dom"/>
</dbReference>
<name>A0A432V1S4_9HYPH</name>
<evidence type="ECO:0000256" key="8">
    <source>
        <dbReference type="SAM" id="Phobius"/>
    </source>
</evidence>
<keyword evidence="6 8" id="KW-1133">Transmembrane helix</keyword>
<dbReference type="Pfam" id="PF00083">
    <property type="entry name" value="Sugar_tr"/>
    <property type="match status" value="1"/>
</dbReference>
<evidence type="ECO:0000256" key="5">
    <source>
        <dbReference type="ARBA" id="ARBA00022847"/>
    </source>
</evidence>
<comment type="caution">
    <text evidence="10">The sequence shown here is derived from an EMBL/GenBank/DDBJ whole genome shotgun (WGS) entry which is preliminary data.</text>
</comment>
<feature type="transmembrane region" description="Helical" evidence="8">
    <location>
        <begin position="196"/>
        <end position="215"/>
    </location>
</feature>
<evidence type="ECO:0000313" key="10">
    <source>
        <dbReference type="EMBL" id="RUM96101.1"/>
    </source>
</evidence>
<organism evidence="10 11">
    <name type="scientific">Borborobacter arsenicus</name>
    <dbReference type="NCBI Taxonomy" id="1851146"/>
    <lineage>
        <taxon>Bacteria</taxon>
        <taxon>Pseudomonadati</taxon>
        <taxon>Pseudomonadota</taxon>
        <taxon>Alphaproteobacteria</taxon>
        <taxon>Hyphomicrobiales</taxon>
        <taxon>Phyllobacteriaceae</taxon>
        <taxon>Borborobacter</taxon>
    </lineage>
</organism>
<evidence type="ECO:0000256" key="3">
    <source>
        <dbReference type="ARBA" id="ARBA00022475"/>
    </source>
</evidence>
<comment type="subcellular location">
    <subcellularLocation>
        <location evidence="1">Cell membrane</location>
        <topology evidence="1">Multi-pass membrane protein</topology>
    </subcellularLocation>
</comment>
<keyword evidence="4 8" id="KW-0812">Transmembrane</keyword>
<dbReference type="AlphaFoldDB" id="A0A432V1S4"/>
<dbReference type="GO" id="GO:0005886">
    <property type="term" value="C:plasma membrane"/>
    <property type="evidence" value="ECO:0007669"/>
    <property type="project" value="UniProtKB-SubCell"/>
</dbReference>
<keyword evidence="7 8" id="KW-0472">Membrane</keyword>
<dbReference type="GO" id="GO:0015293">
    <property type="term" value="F:symporter activity"/>
    <property type="evidence" value="ECO:0007669"/>
    <property type="project" value="UniProtKB-KW"/>
</dbReference>
<dbReference type="Proteomes" id="UP000281647">
    <property type="component" value="Unassembled WGS sequence"/>
</dbReference>
<protein>
    <submittedName>
        <fullName evidence="10">MFS transporter</fullName>
    </submittedName>
</protein>
<proteinExistence type="predicted"/>
<dbReference type="Gene3D" id="1.20.1250.20">
    <property type="entry name" value="MFS general substrate transporter like domains"/>
    <property type="match status" value="2"/>
</dbReference>
<gene>
    <name evidence="10" type="ORF">EET67_19805</name>
</gene>
<feature type="transmembrane region" description="Helical" evidence="8">
    <location>
        <begin position="408"/>
        <end position="428"/>
    </location>
</feature>
<keyword evidence="11" id="KW-1185">Reference proteome</keyword>
<evidence type="ECO:0000256" key="7">
    <source>
        <dbReference type="ARBA" id="ARBA00023136"/>
    </source>
</evidence>
<dbReference type="PANTHER" id="PTHR43528">
    <property type="entry name" value="ALPHA-KETOGLUTARATE PERMEASE"/>
    <property type="match status" value="1"/>
</dbReference>
<dbReference type="PANTHER" id="PTHR43528:SF1">
    <property type="entry name" value="ALPHA-KETOGLUTARATE PERMEASE"/>
    <property type="match status" value="1"/>
</dbReference>